<dbReference type="AlphaFoldDB" id="A0A8W8KT44"/>
<organism evidence="3 4">
    <name type="scientific">Magallana gigas</name>
    <name type="common">Pacific oyster</name>
    <name type="synonym">Crassostrea gigas</name>
    <dbReference type="NCBI Taxonomy" id="29159"/>
    <lineage>
        <taxon>Eukaryota</taxon>
        <taxon>Metazoa</taxon>
        <taxon>Spiralia</taxon>
        <taxon>Lophotrochozoa</taxon>
        <taxon>Mollusca</taxon>
        <taxon>Bivalvia</taxon>
        <taxon>Autobranchia</taxon>
        <taxon>Pteriomorphia</taxon>
        <taxon>Ostreida</taxon>
        <taxon>Ostreoidea</taxon>
        <taxon>Ostreidae</taxon>
        <taxon>Magallana</taxon>
    </lineage>
</organism>
<sequence length="450" mass="50621">MASMITSSAGERVDFDFFDTPRNNIESLESLDENNRIYEGPHSEKSSEKHGDVSFRAKEKKYSDSESSDSEIDSDVDSESDKSYSSEGSTARIRSKTKQKKTSKKGGSYSYSSDSSTYSDDSSGDESRIIEEERRKAQKKESRYNRPNDKTKEAWGQGIERIDITKKTPSTEDLSKRENKSSNGKSGSDSEMTDVSPLPSPRDLDNGHVQYSDQVNDYSGEVQLKSKQLDLSILMDAVSEIDKQQRLKSNRRVMFEPPKSHCNDKSNFTFDTHRAKLIEKENQRLLKEIMRHIGPNQPKKKRSKTHAVSAQRVTPSAINRQRDQRRIESENMQFLQRLQHTRPTRGLSRTEQLTEYKHTLLHGVPIAAMHTSPVPNKTFGEGNITLGSTMGSTGRRSRPSSAKSNASTIRSRPGSAKSIASSVVSRPCSAKSTSRSVDNRPAWNDRFAFS</sequence>
<feature type="region of interest" description="Disordered" evidence="2">
    <location>
        <begin position="385"/>
        <end position="450"/>
    </location>
</feature>
<evidence type="ECO:0008006" key="5">
    <source>
        <dbReference type="Google" id="ProtNLM"/>
    </source>
</evidence>
<dbReference type="OMA" id="KEIMRHI"/>
<dbReference type="OrthoDB" id="515313at2759"/>
<dbReference type="EnsemblMetazoa" id="G24853.5">
    <property type="protein sequence ID" value="G24853.5:cds"/>
    <property type="gene ID" value="G24853"/>
</dbReference>
<dbReference type="Proteomes" id="UP000005408">
    <property type="component" value="Unassembled WGS sequence"/>
</dbReference>
<feature type="compositionally biased region" description="Acidic residues" evidence="2">
    <location>
        <begin position="66"/>
        <end position="78"/>
    </location>
</feature>
<dbReference type="PANTHER" id="PTHR23035:SF1">
    <property type="entry name" value="CILIA- AND FLAGELLA-ASSOCIATED PROTEIN 97"/>
    <property type="match status" value="1"/>
</dbReference>
<proteinExistence type="inferred from homology"/>
<feature type="compositionally biased region" description="Low complexity" evidence="2">
    <location>
        <begin position="181"/>
        <end position="190"/>
    </location>
</feature>
<dbReference type="GO" id="GO:0007283">
    <property type="term" value="P:spermatogenesis"/>
    <property type="evidence" value="ECO:0007669"/>
    <property type="project" value="TreeGrafter"/>
</dbReference>
<evidence type="ECO:0000313" key="3">
    <source>
        <dbReference type="EnsemblMetazoa" id="G24853.6:cds"/>
    </source>
</evidence>
<dbReference type="Pfam" id="PF13879">
    <property type="entry name" value="Hmw_CFAP97"/>
    <property type="match status" value="1"/>
</dbReference>
<feature type="compositionally biased region" description="Low complexity" evidence="2">
    <location>
        <begin position="105"/>
        <end position="121"/>
    </location>
</feature>
<evidence type="ECO:0000256" key="1">
    <source>
        <dbReference type="ARBA" id="ARBA00008315"/>
    </source>
</evidence>
<feature type="compositionally biased region" description="Basic and acidic residues" evidence="2">
    <location>
        <begin position="33"/>
        <end position="64"/>
    </location>
</feature>
<dbReference type="EnsemblMetazoa" id="G24853.6">
    <property type="protein sequence ID" value="G24853.6:cds"/>
    <property type="gene ID" value="G24853"/>
</dbReference>
<reference evidence="3" key="1">
    <citation type="submission" date="2022-08" db="UniProtKB">
        <authorList>
            <consortium name="EnsemblMetazoa"/>
        </authorList>
    </citation>
    <scope>IDENTIFICATION</scope>
    <source>
        <strain evidence="3">05x7-T-G4-1.051#20</strain>
    </source>
</reference>
<protein>
    <recommendedName>
        <fullName evidence="5">Cilia- and flagella-associated protein 97</fullName>
    </recommendedName>
</protein>
<keyword evidence="4" id="KW-1185">Reference proteome</keyword>
<feature type="compositionally biased region" description="Polar residues" evidence="2">
    <location>
        <begin position="418"/>
        <end position="436"/>
    </location>
</feature>
<dbReference type="InterPro" id="IPR029488">
    <property type="entry name" value="Hmw/CFAP97"/>
</dbReference>
<feature type="region of interest" description="Disordered" evidence="2">
    <location>
        <begin position="26"/>
        <end position="211"/>
    </location>
</feature>
<dbReference type="PANTHER" id="PTHR23035">
    <property type="entry name" value="CILIA- AND FLAGELLA-ASSOCIATED PROTEIN 97-RELATED"/>
    <property type="match status" value="1"/>
</dbReference>
<name>A0A8W8KT44_MAGGI</name>
<accession>A0A8W8KT44</accession>
<feature type="region of interest" description="Disordered" evidence="2">
    <location>
        <begin position="295"/>
        <end position="314"/>
    </location>
</feature>
<evidence type="ECO:0000256" key="2">
    <source>
        <dbReference type="SAM" id="MobiDB-lite"/>
    </source>
</evidence>
<dbReference type="EnsemblMetazoa" id="G24853.4">
    <property type="protein sequence ID" value="G24853.4:cds"/>
    <property type="gene ID" value="G24853"/>
</dbReference>
<feature type="compositionally biased region" description="Polar residues" evidence="2">
    <location>
        <begin position="385"/>
        <end position="410"/>
    </location>
</feature>
<evidence type="ECO:0000313" key="4">
    <source>
        <dbReference type="Proteomes" id="UP000005408"/>
    </source>
</evidence>
<feature type="compositionally biased region" description="Basic and acidic residues" evidence="2">
    <location>
        <begin position="125"/>
        <end position="153"/>
    </location>
</feature>
<dbReference type="InterPro" id="IPR038791">
    <property type="entry name" value="Cfap97/Hemingway"/>
</dbReference>
<feature type="compositionally biased region" description="Basic and acidic residues" evidence="2">
    <location>
        <begin position="160"/>
        <end position="180"/>
    </location>
</feature>
<feature type="region of interest" description="Disordered" evidence="2">
    <location>
        <begin position="1"/>
        <end position="20"/>
    </location>
</feature>
<feature type="compositionally biased region" description="Basic residues" evidence="2">
    <location>
        <begin position="93"/>
        <end position="104"/>
    </location>
</feature>
<comment type="similarity">
    <text evidence="1">Belongs to the CFAP97 family.</text>
</comment>